<evidence type="ECO:0000259" key="3">
    <source>
        <dbReference type="Pfam" id="PF00156"/>
    </source>
</evidence>
<keyword evidence="1 4" id="KW-0328">Glycosyltransferase</keyword>
<dbReference type="PANTHER" id="PTHR43363:SF1">
    <property type="entry name" value="HYPOXANTHINE-GUANINE PHOSPHORIBOSYLTRANSFERASE"/>
    <property type="match status" value="1"/>
</dbReference>
<dbReference type="InterPro" id="IPR029057">
    <property type="entry name" value="PRTase-like"/>
</dbReference>
<dbReference type="Proteomes" id="UP001595710">
    <property type="component" value="Unassembled WGS sequence"/>
</dbReference>
<dbReference type="InterPro" id="IPR000836">
    <property type="entry name" value="PRTase_dom"/>
</dbReference>
<dbReference type="CDD" id="cd06223">
    <property type="entry name" value="PRTases_typeI"/>
    <property type="match status" value="1"/>
</dbReference>
<keyword evidence="5" id="KW-1185">Reference proteome</keyword>
<dbReference type="Gene3D" id="3.40.50.2020">
    <property type="match status" value="1"/>
</dbReference>
<dbReference type="RefSeq" id="WP_290280581.1">
    <property type="nucleotide sequence ID" value="NZ_JAUFQI010000001.1"/>
</dbReference>
<accession>A0ABV7WTF5</accession>
<comment type="caution">
    <text evidence="4">The sequence shown here is derived from an EMBL/GenBank/DDBJ whole genome shotgun (WGS) entry which is preliminary data.</text>
</comment>
<dbReference type="EMBL" id="JBHRYN010000010">
    <property type="protein sequence ID" value="MFC3701720.1"/>
    <property type="molecule type" value="Genomic_DNA"/>
</dbReference>
<protein>
    <submittedName>
        <fullName evidence="4">Phosphoribosyltransferase</fullName>
    </submittedName>
</protein>
<reference evidence="5" key="1">
    <citation type="journal article" date="2019" name="Int. J. Syst. Evol. Microbiol.">
        <title>The Global Catalogue of Microorganisms (GCM) 10K type strain sequencing project: providing services to taxonomists for standard genome sequencing and annotation.</title>
        <authorList>
            <consortium name="The Broad Institute Genomics Platform"/>
            <consortium name="The Broad Institute Genome Sequencing Center for Infectious Disease"/>
            <person name="Wu L."/>
            <person name="Ma J."/>
        </authorList>
    </citation>
    <scope>NUCLEOTIDE SEQUENCE [LARGE SCALE GENOMIC DNA]</scope>
    <source>
        <strain evidence="5">CECT 8288</strain>
    </source>
</reference>
<organism evidence="4 5">
    <name type="scientific">Reinekea marina</name>
    <dbReference type="NCBI Taxonomy" id="1310421"/>
    <lineage>
        <taxon>Bacteria</taxon>
        <taxon>Pseudomonadati</taxon>
        <taxon>Pseudomonadota</taxon>
        <taxon>Gammaproteobacteria</taxon>
        <taxon>Oceanospirillales</taxon>
        <taxon>Saccharospirillaceae</taxon>
        <taxon>Reinekea</taxon>
    </lineage>
</organism>
<gene>
    <name evidence="4" type="ORF">ACFOND_08735</name>
</gene>
<sequence length="198" mass="22472">MSRSQCEDSMKKTYLTGESLLTDSFALGKKILDSGFEPTFIIAVWRGGAPIGIAVQEFLSFHGIESDHIAIRTSSYASGIDQQAKTVKVHDLNYLVKRVQQEDSLLIVDDVFDTGRSIKAIKSELAQKTRLNLPHDIRIAVPYYKPTRSEVDFEPDYFIHETSAWLKYPHSLEGLTHQEMAEQRPNLYQIIKDSLPNN</sequence>
<evidence type="ECO:0000313" key="5">
    <source>
        <dbReference type="Proteomes" id="UP001595710"/>
    </source>
</evidence>
<evidence type="ECO:0000313" key="4">
    <source>
        <dbReference type="EMBL" id="MFC3701720.1"/>
    </source>
</evidence>
<evidence type="ECO:0000256" key="1">
    <source>
        <dbReference type="ARBA" id="ARBA00022676"/>
    </source>
</evidence>
<dbReference type="SUPFAM" id="SSF53271">
    <property type="entry name" value="PRTase-like"/>
    <property type="match status" value="1"/>
</dbReference>
<evidence type="ECO:0000256" key="2">
    <source>
        <dbReference type="ARBA" id="ARBA00022679"/>
    </source>
</evidence>
<feature type="domain" description="Phosphoribosyltransferase" evidence="3">
    <location>
        <begin position="27"/>
        <end position="163"/>
    </location>
</feature>
<dbReference type="Pfam" id="PF00156">
    <property type="entry name" value="Pribosyltran"/>
    <property type="match status" value="1"/>
</dbReference>
<keyword evidence="2" id="KW-0808">Transferase</keyword>
<proteinExistence type="predicted"/>
<name>A0ABV7WTF5_9GAMM</name>
<dbReference type="GO" id="GO:0016757">
    <property type="term" value="F:glycosyltransferase activity"/>
    <property type="evidence" value="ECO:0007669"/>
    <property type="project" value="UniProtKB-KW"/>
</dbReference>
<dbReference type="PANTHER" id="PTHR43363">
    <property type="entry name" value="HYPOXANTHINE PHOSPHORIBOSYLTRANSFERASE"/>
    <property type="match status" value="1"/>
</dbReference>